<dbReference type="GO" id="GO:0005739">
    <property type="term" value="C:mitochondrion"/>
    <property type="evidence" value="ECO:0000318"/>
    <property type="project" value="GO_Central"/>
</dbReference>
<dbReference type="eggNOG" id="KOG1145">
    <property type="taxonomic scope" value="Eukaryota"/>
</dbReference>
<dbReference type="GO" id="GO:0005737">
    <property type="term" value="C:cytoplasm"/>
    <property type="evidence" value="ECO:0000318"/>
    <property type="project" value="GO_Central"/>
</dbReference>
<keyword evidence="8" id="KW-0342">GTP-binding</keyword>
<dbReference type="EMBL" id="DS985241">
    <property type="protein sequence ID" value="EDV29141.1"/>
    <property type="molecule type" value="Genomic_DNA"/>
</dbReference>
<dbReference type="Pfam" id="PF11987">
    <property type="entry name" value="IF-2"/>
    <property type="match status" value="1"/>
</dbReference>
<evidence type="ECO:0000256" key="4">
    <source>
        <dbReference type="ARBA" id="ARBA00022741"/>
    </source>
</evidence>
<dbReference type="PhylomeDB" id="B3RJY1"/>
<dbReference type="InterPro" id="IPR000178">
    <property type="entry name" value="TF_IF2_bacterial-like"/>
</dbReference>
<keyword evidence="13" id="KW-1185">Reference proteome</keyword>
<evidence type="ECO:0000256" key="2">
    <source>
        <dbReference type="ARBA" id="ARBA00007733"/>
    </source>
</evidence>
<dbReference type="CDD" id="cd03692">
    <property type="entry name" value="mtIF2_IVc"/>
    <property type="match status" value="1"/>
</dbReference>
<dbReference type="InterPro" id="IPR009000">
    <property type="entry name" value="Transl_B-barrel_sf"/>
</dbReference>
<dbReference type="FunFam" id="3.40.50.300:FF:000019">
    <property type="entry name" value="Translation initiation factor IF-2"/>
    <property type="match status" value="1"/>
</dbReference>
<dbReference type="PANTHER" id="PTHR43381">
    <property type="entry name" value="TRANSLATION INITIATION FACTOR IF-2-RELATED"/>
    <property type="match status" value="1"/>
</dbReference>
<keyword evidence="4" id="KW-0547">Nucleotide-binding</keyword>
<organism evidence="12 13">
    <name type="scientific">Trichoplax adhaerens</name>
    <name type="common">Trichoplax reptans</name>
    <dbReference type="NCBI Taxonomy" id="10228"/>
    <lineage>
        <taxon>Eukaryota</taxon>
        <taxon>Metazoa</taxon>
        <taxon>Placozoa</taxon>
        <taxon>Uniplacotomia</taxon>
        <taxon>Trichoplacea</taxon>
        <taxon>Trichoplacidae</taxon>
        <taxon>Trichoplax</taxon>
    </lineage>
</organism>
<dbReference type="FunFam" id="2.40.30.10:FF:000008">
    <property type="entry name" value="Translation initiation factor IF-2"/>
    <property type="match status" value="1"/>
</dbReference>
<feature type="domain" description="Tr-type G" evidence="11">
    <location>
        <begin position="29"/>
        <end position="203"/>
    </location>
</feature>
<dbReference type="Gene3D" id="3.40.50.300">
    <property type="entry name" value="P-loop containing nucleotide triphosphate hydrolases"/>
    <property type="match status" value="1"/>
</dbReference>
<dbReference type="InterPro" id="IPR053905">
    <property type="entry name" value="EF-G-like_DII"/>
</dbReference>
<comment type="subcellular location">
    <subcellularLocation>
        <location evidence="1">Mitochondrion</location>
    </subcellularLocation>
</comment>
<dbReference type="SUPFAM" id="SSF52156">
    <property type="entry name" value="Initiation factor IF2/eIF5b, domain 3"/>
    <property type="match status" value="1"/>
</dbReference>
<dbReference type="Gene3D" id="3.40.50.10050">
    <property type="entry name" value="Translation initiation factor IF- 2, domain 3"/>
    <property type="match status" value="1"/>
</dbReference>
<evidence type="ECO:0000259" key="11">
    <source>
        <dbReference type="PROSITE" id="PS51722"/>
    </source>
</evidence>
<accession>B3RJY1</accession>
<dbReference type="HOGENOM" id="CLU_006301_5_2_1"/>
<evidence type="ECO:0000256" key="9">
    <source>
        <dbReference type="ARBA" id="ARBA00025162"/>
    </source>
</evidence>
<dbReference type="InterPro" id="IPR027417">
    <property type="entry name" value="P-loop_NTPase"/>
</dbReference>
<dbReference type="RefSeq" id="XP_002108343.1">
    <property type="nucleotide sequence ID" value="XM_002108307.1"/>
</dbReference>
<evidence type="ECO:0000256" key="7">
    <source>
        <dbReference type="ARBA" id="ARBA00023128"/>
    </source>
</evidence>
<dbReference type="InterPro" id="IPR036925">
    <property type="entry name" value="TIF_IF2_dom3_sf"/>
</dbReference>
<dbReference type="CTD" id="6750279"/>
<dbReference type="CDD" id="cd03702">
    <property type="entry name" value="IF2_mtIF2_II"/>
    <property type="match status" value="1"/>
</dbReference>
<dbReference type="GO" id="GO:0003924">
    <property type="term" value="F:GTPase activity"/>
    <property type="evidence" value="ECO:0007669"/>
    <property type="project" value="InterPro"/>
</dbReference>
<dbReference type="GO" id="GO:0003743">
    <property type="term" value="F:translation initiation factor activity"/>
    <property type="evidence" value="ECO:0000318"/>
    <property type="project" value="GO_Central"/>
</dbReference>
<keyword evidence="5" id="KW-0648">Protein biosynthesis</keyword>
<dbReference type="OrthoDB" id="361630at2759"/>
<dbReference type="SUPFAM" id="SSF50447">
    <property type="entry name" value="Translation proteins"/>
    <property type="match status" value="2"/>
</dbReference>
<dbReference type="PANTHER" id="PTHR43381:SF20">
    <property type="entry name" value="TRANSLATION INITIATION FACTOR IF-2, MITOCHONDRIAL"/>
    <property type="match status" value="1"/>
</dbReference>
<dbReference type="NCBIfam" id="TIGR00487">
    <property type="entry name" value="IF-2"/>
    <property type="match status" value="1"/>
</dbReference>
<dbReference type="InterPro" id="IPR005225">
    <property type="entry name" value="Small_GTP-bd"/>
</dbReference>
<evidence type="ECO:0000313" key="12">
    <source>
        <dbReference type="EMBL" id="EDV29141.1"/>
    </source>
</evidence>
<dbReference type="InterPro" id="IPR015760">
    <property type="entry name" value="TIF_IF2"/>
</dbReference>
<dbReference type="OMA" id="TIVCYQI"/>
<name>B3RJY1_TRIAD</name>
<keyword evidence="6" id="KW-0809">Transit peptide</keyword>
<evidence type="ECO:0000256" key="3">
    <source>
        <dbReference type="ARBA" id="ARBA00022540"/>
    </source>
</evidence>
<dbReference type="Pfam" id="PF22042">
    <property type="entry name" value="EF-G_D2"/>
    <property type="match status" value="1"/>
</dbReference>
<dbReference type="Pfam" id="PF00009">
    <property type="entry name" value="GTP_EFTU"/>
    <property type="match status" value="1"/>
</dbReference>
<dbReference type="GO" id="GO:0070124">
    <property type="term" value="P:mitochondrial translational initiation"/>
    <property type="evidence" value="ECO:0000318"/>
    <property type="project" value="GO_Central"/>
</dbReference>
<evidence type="ECO:0000313" key="13">
    <source>
        <dbReference type="Proteomes" id="UP000009022"/>
    </source>
</evidence>
<dbReference type="CDD" id="cd01887">
    <property type="entry name" value="IF2_eIF5B"/>
    <property type="match status" value="1"/>
</dbReference>
<dbReference type="Gene3D" id="2.40.30.10">
    <property type="entry name" value="Translation factors"/>
    <property type="match status" value="2"/>
</dbReference>
<dbReference type="FunFam" id="3.40.50.10050:FF:000001">
    <property type="entry name" value="Translation initiation factor IF-2"/>
    <property type="match status" value="1"/>
</dbReference>
<keyword evidence="3" id="KW-0396">Initiation factor</keyword>
<dbReference type="PROSITE" id="PS51722">
    <property type="entry name" value="G_TR_2"/>
    <property type="match status" value="1"/>
</dbReference>
<comment type="similarity">
    <text evidence="2">Belongs to the TRAFAC class translation factor GTPase superfamily. Classic translation factor GTPase family. IF-2 subfamily.</text>
</comment>
<evidence type="ECO:0000256" key="10">
    <source>
        <dbReference type="ARBA" id="ARBA00044200"/>
    </source>
</evidence>
<keyword evidence="7" id="KW-0496">Mitochondrion</keyword>
<dbReference type="AlphaFoldDB" id="B3RJY1"/>
<dbReference type="InterPro" id="IPR023115">
    <property type="entry name" value="TIF_IF2_dom3"/>
</dbReference>
<protein>
    <recommendedName>
        <fullName evidence="10">Translation initiation factor IF-2, mitochondrial</fullName>
    </recommendedName>
</protein>
<reference evidence="12 13" key="1">
    <citation type="journal article" date="2008" name="Nature">
        <title>The Trichoplax genome and the nature of placozoans.</title>
        <authorList>
            <person name="Srivastava M."/>
            <person name="Begovic E."/>
            <person name="Chapman J."/>
            <person name="Putnam N.H."/>
            <person name="Hellsten U."/>
            <person name="Kawashima T."/>
            <person name="Kuo A."/>
            <person name="Mitros T."/>
            <person name="Salamov A."/>
            <person name="Carpenter M.L."/>
            <person name="Signorovitch A.Y."/>
            <person name="Moreno M.A."/>
            <person name="Kamm K."/>
            <person name="Grimwood J."/>
            <person name="Schmutz J."/>
            <person name="Shapiro H."/>
            <person name="Grigoriev I.V."/>
            <person name="Buss L.W."/>
            <person name="Schierwater B."/>
            <person name="Dellaporta S.L."/>
            <person name="Rokhsar D.S."/>
        </authorList>
    </citation>
    <scope>NUCLEOTIDE SEQUENCE [LARGE SCALE GENOMIC DNA]</scope>
    <source>
        <strain evidence="12 13">Grell-BS-1999</strain>
    </source>
</reference>
<evidence type="ECO:0000256" key="8">
    <source>
        <dbReference type="ARBA" id="ARBA00023134"/>
    </source>
</evidence>
<dbReference type="InterPro" id="IPR000795">
    <property type="entry name" value="T_Tr_GTP-bd_dom"/>
</dbReference>
<dbReference type="InterPro" id="IPR044145">
    <property type="entry name" value="IF2_II"/>
</dbReference>
<evidence type="ECO:0000256" key="5">
    <source>
        <dbReference type="ARBA" id="ARBA00022917"/>
    </source>
</evidence>
<dbReference type="GeneID" id="6750279"/>
<dbReference type="FunFam" id="2.40.30.10:FF:000126">
    <property type="entry name" value="Mitochondrial translation initiation factor"/>
    <property type="match status" value="1"/>
</dbReference>
<sequence length="566" mass="61932">MQFGTLFNGRLIVIFYYRSVLEDKAALVTRPPVVTIMGHIDHGKTTLLDQLRHTSVAAGEAGGITQHIGAFLVNVAEGKQITFLDTPGHAAFTSMRARGANVTDVVVLVIAADDGIKPQTTESIKYAKLAGVPIIVAINKIDKKGTNISKVKLECLRNGLQLEEYGGEIQAIEVSALKGTNLDNLIEAILIHGEIANLRADPTSTVKGVVIESKVDKGLGNVSTVLVERGTLRKGQFLVSGSTFAKVRLLLNHAGKQIKEALPSHPIQVAGWRNLPEVGDDVIQTNSEPYHVLPLFFKAESRELIDIRNLILKRRREEANSVVALKRKQSEGVLKNKNKGDSILDTAEEQNELPKLAIVLKGDVTGSVEAVIEAIQTFKSNAIEIKILESGVGPIVESDIELADSFQGMCIILGFNVKPTKESRQLAKKLDTYIYSSNIIYNLLEIVKKEVLARLPLISKEEFVGEANVLQIFDIGVSNRKTVQVAGCRILEGALQRNAVFRVSRNSEVVYEGPANSLKHLKNDVDIVKKGQECGISFGNACTVEENDKITCFTIKKTEQTVDWDF</sequence>
<dbReference type="InParanoid" id="B3RJY1"/>
<evidence type="ECO:0000256" key="1">
    <source>
        <dbReference type="ARBA" id="ARBA00004173"/>
    </source>
</evidence>
<gene>
    <name evidence="12" type="ORF">TRIADDRAFT_20009</name>
</gene>
<dbReference type="SUPFAM" id="SSF52540">
    <property type="entry name" value="P-loop containing nucleoside triphosphate hydrolases"/>
    <property type="match status" value="1"/>
</dbReference>
<dbReference type="NCBIfam" id="TIGR00231">
    <property type="entry name" value="small_GTP"/>
    <property type="match status" value="1"/>
</dbReference>
<dbReference type="GO" id="GO:0005525">
    <property type="term" value="F:GTP binding"/>
    <property type="evidence" value="ECO:0007669"/>
    <property type="project" value="UniProtKB-KW"/>
</dbReference>
<dbReference type="STRING" id="10228.B3RJY1"/>
<dbReference type="Proteomes" id="UP000009022">
    <property type="component" value="Unassembled WGS sequence"/>
</dbReference>
<dbReference type="KEGG" id="tad:TRIADDRAFT_20009"/>
<evidence type="ECO:0000256" key="6">
    <source>
        <dbReference type="ARBA" id="ARBA00022946"/>
    </source>
</evidence>
<comment type="function">
    <text evidence="9">One of the essential components for the initiation of protein synthesis. Protects formylmethionyl-tRNA from spontaneous hydrolysis and promotes its binding to the 30S ribosomal subunits. Also involved in the hydrolysis of GTP during the formation of the 70S ribosomal complex.</text>
</comment>
<proteinExistence type="inferred from homology"/>